<reference evidence="1" key="1">
    <citation type="submission" date="2021-07" db="EMBL/GenBank/DDBJ databases">
        <authorList>
            <person name="Durling M."/>
        </authorList>
    </citation>
    <scope>NUCLEOTIDE SEQUENCE</scope>
</reference>
<name>A0A9N9KUE1_9HELO</name>
<protein>
    <submittedName>
        <fullName evidence="1">Uncharacterized protein</fullName>
    </submittedName>
</protein>
<keyword evidence="2" id="KW-1185">Reference proteome</keyword>
<gene>
    <name evidence="1" type="ORF">HYFRA_00009193</name>
</gene>
<dbReference type="EMBL" id="CAJVRL010000055">
    <property type="protein sequence ID" value="CAG8954089.1"/>
    <property type="molecule type" value="Genomic_DNA"/>
</dbReference>
<evidence type="ECO:0000313" key="2">
    <source>
        <dbReference type="Proteomes" id="UP000696280"/>
    </source>
</evidence>
<evidence type="ECO:0000313" key="1">
    <source>
        <dbReference type="EMBL" id="CAG8954089.1"/>
    </source>
</evidence>
<accession>A0A9N9KUE1</accession>
<dbReference type="Proteomes" id="UP000696280">
    <property type="component" value="Unassembled WGS sequence"/>
</dbReference>
<comment type="caution">
    <text evidence="1">The sequence shown here is derived from an EMBL/GenBank/DDBJ whole genome shotgun (WGS) entry which is preliminary data.</text>
</comment>
<sequence>MWLPSQHSSAVARSRLFLFHRYLYQKAPPSSIHPIRPTHTTNLLRHPPTIIRGLAYLPAFSPDLPPSKGLTPRLGSSNPIFFSARSPAVSRKSITDLPPSKDLTPRLGSSNPRFDFAASRVAQVHQEMPPEVEGVQSMSGEIIPLAAGQVVTREIMMNALGWNPTTDDKKLKDLLEEENN</sequence>
<dbReference type="AlphaFoldDB" id="A0A9N9KUE1"/>
<proteinExistence type="predicted"/>
<organism evidence="1 2">
    <name type="scientific">Hymenoscyphus fraxineus</name>
    <dbReference type="NCBI Taxonomy" id="746836"/>
    <lineage>
        <taxon>Eukaryota</taxon>
        <taxon>Fungi</taxon>
        <taxon>Dikarya</taxon>
        <taxon>Ascomycota</taxon>
        <taxon>Pezizomycotina</taxon>
        <taxon>Leotiomycetes</taxon>
        <taxon>Helotiales</taxon>
        <taxon>Helotiaceae</taxon>
        <taxon>Hymenoscyphus</taxon>
    </lineage>
</organism>